<keyword evidence="2" id="KW-1185">Reference proteome</keyword>
<gene>
    <name evidence="1" type="ORF">CVE23_08485</name>
</gene>
<organism evidence="1 2">
    <name type="scientific">Dickeya fangzhongdai</name>
    <dbReference type="NCBI Taxonomy" id="1778540"/>
    <lineage>
        <taxon>Bacteria</taxon>
        <taxon>Pseudomonadati</taxon>
        <taxon>Pseudomonadota</taxon>
        <taxon>Gammaproteobacteria</taxon>
        <taxon>Enterobacterales</taxon>
        <taxon>Pectobacteriaceae</taxon>
        <taxon>Dickeya</taxon>
    </lineage>
</organism>
<evidence type="ECO:0000313" key="2">
    <source>
        <dbReference type="Proteomes" id="UP000231901"/>
    </source>
</evidence>
<evidence type="ECO:0000313" key="1">
    <source>
        <dbReference type="EMBL" id="ATZ93994.1"/>
    </source>
</evidence>
<dbReference type="KEGG" id="dfn:CVE23_08485"/>
<sequence>MDIDVVPKASGFKAYPHFHRGHALWLRAVCRLIVPEHPVPVVYQQNRLLTVCCKIASGRFLHAIAERRDCYAFVAIGYWYG</sequence>
<proteinExistence type="predicted"/>
<dbReference type="Proteomes" id="UP000231901">
    <property type="component" value="Chromosome"/>
</dbReference>
<reference evidence="2" key="1">
    <citation type="journal article" date="2018" name="Genome Announc.">
        <title>Complete genome sequence of a Dickeya fangzhongdai type strain causing bleeding canker of pear tree trunks.</title>
        <authorList>
            <person name="Zhao Y."/>
            <person name="Tian Y."/>
            <person name="Li X."/>
            <person name="Hu B."/>
        </authorList>
    </citation>
    <scope>NUCLEOTIDE SEQUENCE [LARGE SCALE GENOMIC DNA]</scope>
    <source>
        <strain evidence="2">DSM 101947</strain>
    </source>
</reference>
<dbReference type="AlphaFoldDB" id="A0A2K8QKI5"/>
<name>A0A2K8QKI5_9GAMM</name>
<accession>A0A2K8QKI5</accession>
<protein>
    <submittedName>
        <fullName evidence="1">Uncharacterized protein</fullName>
    </submittedName>
</protein>
<dbReference type="EMBL" id="CP025003">
    <property type="protein sequence ID" value="ATZ93994.1"/>
    <property type="molecule type" value="Genomic_DNA"/>
</dbReference>